<dbReference type="SMART" id="SM00055">
    <property type="entry name" value="FCH"/>
    <property type="match status" value="1"/>
</dbReference>
<dbReference type="Pfam" id="PF14604">
    <property type="entry name" value="SH3_9"/>
    <property type="match status" value="2"/>
</dbReference>
<proteinExistence type="predicted"/>
<dbReference type="PANTHER" id="PTHR15735:SF21">
    <property type="entry name" value="PROTEIN NERVOUS WRECK"/>
    <property type="match status" value="1"/>
</dbReference>
<dbReference type="Pfam" id="PF00611">
    <property type="entry name" value="FCH"/>
    <property type="match status" value="1"/>
</dbReference>
<evidence type="ECO:0000259" key="8">
    <source>
        <dbReference type="PROSITE" id="PS50002"/>
    </source>
</evidence>
<keyword evidence="3" id="KW-0862">Zinc</keyword>
<dbReference type="EMBL" id="KN822979">
    <property type="protein sequence ID" value="KIO29728.1"/>
    <property type="molecule type" value="Genomic_DNA"/>
</dbReference>
<keyword evidence="1 4" id="KW-0728">SH3 domain</keyword>
<dbReference type="PROSITE" id="PS50081">
    <property type="entry name" value="ZF_DAG_PE_2"/>
    <property type="match status" value="1"/>
</dbReference>
<feature type="region of interest" description="Disordered" evidence="7">
    <location>
        <begin position="146"/>
        <end position="168"/>
    </location>
</feature>
<dbReference type="CDD" id="cd20824">
    <property type="entry name" value="C1_SpBZZ1-like"/>
    <property type="match status" value="1"/>
</dbReference>
<dbReference type="GO" id="GO:0030833">
    <property type="term" value="P:regulation of actin filament polymerization"/>
    <property type="evidence" value="ECO:0007669"/>
    <property type="project" value="TreeGrafter"/>
</dbReference>
<keyword evidence="5 6" id="KW-0175">Coiled coil</keyword>
<dbReference type="PROSITE" id="PS51741">
    <property type="entry name" value="F_BAR"/>
    <property type="match status" value="1"/>
</dbReference>
<dbReference type="SMART" id="SM00109">
    <property type="entry name" value="C1"/>
    <property type="match status" value="1"/>
</dbReference>
<feature type="region of interest" description="Disordered" evidence="7">
    <location>
        <begin position="563"/>
        <end position="583"/>
    </location>
</feature>
<evidence type="ECO:0000256" key="2">
    <source>
        <dbReference type="ARBA" id="ARBA00022723"/>
    </source>
</evidence>
<evidence type="ECO:0000256" key="3">
    <source>
        <dbReference type="ARBA" id="ARBA00022833"/>
    </source>
</evidence>
<dbReference type="PANTHER" id="PTHR15735">
    <property type="entry name" value="FCH AND DOUBLE SH3 DOMAINS PROTEIN"/>
    <property type="match status" value="1"/>
</dbReference>
<dbReference type="Gene3D" id="1.20.1270.60">
    <property type="entry name" value="Arfaptin homology (AH) domain/BAR domain"/>
    <property type="match status" value="2"/>
</dbReference>
<dbReference type="GO" id="GO:0030864">
    <property type="term" value="C:cortical actin cytoskeleton"/>
    <property type="evidence" value="ECO:0007669"/>
    <property type="project" value="UniProtKB-ARBA"/>
</dbReference>
<feature type="domain" description="SH3" evidence="8">
    <location>
        <begin position="582"/>
        <end position="643"/>
    </location>
</feature>
<dbReference type="SUPFAM" id="SSF103657">
    <property type="entry name" value="BAR/IMD domain-like"/>
    <property type="match status" value="1"/>
</dbReference>
<dbReference type="CDD" id="cd11912">
    <property type="entry name" value="SH3_Bzz1_1"/>
    <property type="match status" value="1"/>
</dbReference>
<dbReference type="AlphaFoldDB" id="A0A0C3L788"/>
<dbReference type="SUPFAM" id="SSF50044">
    <property type="entry name" value="SH3-domain"/>
    <property type="match status" value="2"/>
</dbReference>
<feature type="domain" description="SH3" evidence="8">
    <location>
        <begin position="501"/>
        <end position="563"/>
    </location>
</feature>
<dbReference type="STRING" id="1051891.A0A0C3L788"/>
<feature type="domain" description="Phorbol-ester/DAG-type" evidence="9">
    <location>
        <begin position="383"/>
        <end position="433"/>
    </location>
</feature>
<evidence type="ECO:0000259" key="10">
    <source>
        <dbReference type="PROSITE" id="PS51741"/>
    </source>
</evidence>
<dbReference type="Pfam" id="PF00130">
    <property type="entry name" value="C1_1"/>
    <property type="match status" value="1"/>
</dbReference>
<dbReference type="InterPro" id="IPR020454">
    <property type="entry name" value="DAG/PE-bd"/>
</dbReference>
<dbReference type="SMART" id="SM00326">
    <property type="entry name" value="SH3"/>
    <property type="match status" value="2"/>
</dbReference>
<dbReference type="InterPro" id="IPR035459">
    <property type="entry name" value="Bzz1_SH3_1"/>
</dbReference>
<keyword evidence="12" id="KW-1185">Reference proteome</keyword>
<dbReference type="InterPro" id="IPR031160">
    <property type="entry name" value="F_BAR_dom"/>
</dbReference>
<dbReference type="Proteomes" id="UP000054248">
    <property type="component" value="Unassembled WGS sequence"/>
</dbReference>
<dbReference type="OrthoDB" id="8783038at2759"/>
<dbReference type="GO" id="GO:0046872">
    <property type="term" value="F:metal ion binding"/>
    <property type="evidence" value="ECO:0007669"/>
    <property type="project" value="UniProtKB-KW"/>
</dbReference>
<feature type="domain" description="F-BAR" evidence="10">
    <location>
        <begin position="4"/>
        <end position="252"/>
    </location>
</feature>
<feature type="coiled-coil region" evidence="6">
    <location>
        <begin position="292"/>
        <end position="319"/>
    </location>
</feature>
<evidence type="ECO:0000256" key="7">
    <source>
        <dbReference type="SAM" id="MobiDB-lite"/>
    </source>
</evidence>
<dbReference type="GO" id="GO:0030036">
    <property type="term" value="P:actin cytoskeleton organization"/>
    <property type="evidence" value="ECO:0007669"/>
    <property type="project" value="UniProtKB-ARBA"/>
</dbReference>
<protein>
    <submittedName>
        <fullName evidence="11">Uncharacterized protein</fullName>
    </submittedName>
</protein>
<dbReference type="InterPro" id="IPR046349">
    <property type="entry name" value="C1-like_sf"/>
</dbReference>
<accession>A0A0C3L788</accession>
<dbReference type="PRINTS" id="PR00008">
    <property type="entry name" value="DAGPEDOMAIN"/>
</dbReference>
<dbReference type="PROSITE" id="PS00479">
    <property type="entry name" value="ZF_DAG_PE_1"/>
    <property type="match status" value="1"/>
</dbReference>
<keyword evidence="2" id="KW-0479">Metal-binding</keyword>
<dbReference type="InterPro" id="IPR001060">
    <property type="entry name" value="FCH_dom"/>
</dbReference>
<gene>
    <name evidence="11" type="ORF">M407DRAFT_21153</name>
</gene>
<dbReference type="PROSITE" id="PS50002">
    <property type="entry name" value="SH3"/>
    <property type="match status" value="2"/>
</dbReference>
<dbReference type="InterPro" id="IPR027267">
    <property type="entry name" value="AH/BAR_dom_sf"/>
</dbReference>
<dbReference type="HOGENOM" id="CLU_015390_0_0_1"/>
<evidence type="ECO:0000313" key="12">
    <source>
        <dbReference type="Proteomes" id="UP000054248"/>
    </source>
</evidence>
<dbReference type="Gene3D" id="2.30.30.40">
    <property type="entry name" value="SH3 Domains"/>
    <property type="match status" value="2"/>
</dbReference>
<name>A0A0C3L788_9AGAM</name>
<evidence type="ECO:0000313" key="11">
    <source>
        <dbReference type="EMBL" id="KIO29728.1"/>
    </source>
</evidence>
<dbReference type="Gene3D" id="3.30.60.20">
    <property type="match status" value="1"/>
</dbReference>
<evidence type="ECO:0000256" key="4">
    <source>
        <dbReference type="PROSITE-ProRule" id="PRU00192"/>
    </source>
</evidence>
<evidence type="ECO:0000256" key="6">
    <source>
        <dbReference type="SAM" id="Coils"/>
    </source>
</evidence>
<dbReference type="InterPro" id="IPR001452">
    <property type="entry name" value="SH3_domain"/>
</dbReference>
<evidence type="ECO:0000256" key="5">
    <source>
        <dbReference type="PROSITE-ProRule" id="PRU01077"/>
    </source>
</evidence>
<reference evidence="11 12" key="1">
    <citation type="submission" date="2014-04" db="EMBL/GenBank/DDBJ databases">
        <authorList>
            <consortium name="DOE Joint Genome Institute"/>
            <person name="Kuo A."/>
            <person name="Girlanda M."/>
            <person name="Perotto S."/>
            <person name="Kohler A."/>
            <person name="Nagy L.G."/>
            <person name="Floudas D."/>
            <person name="Copeland A."/>
            <person name="Barry K.W."/>
            <person name="Cichocki N."/>
            <person name="Veneault-Fourrey C."/>
            <person name="LaButti K."/>
            <person name="Lindquist E.A."/>
            <person name="Lipzen A."/>
            <person name="Lundell T."/>
            <person name="Morin E."/>
            <person name="Murat C."/>
            <person name="Sun H."/>
            <person name="Tunlid A."/>
            <person name="Henrissat B."/>
            <person name="Grigoriev I.V."/>
            <person name="Hibbett D.S."/>
            <person name="Martin F."/>
            <person name="Nordberg H.P."/>
            <person name="Cantor M.N."/>
            <person name="Hua S.X."/>
        </authorList>
    </citation>
    <scope>NUCLEOTIDE SEQUENCE [LARGE SCALE GENOMIC DNA]</scope>
    <source>
        <strain evidence="11 12">MUT 4182</strain>
    </source>
</reference>
<sequence>MATVQYGTELPDQVEVLNKVLENQLSLISDVRDLIRERAALEKEYAQKLQAIARKASEKRSRTAAARIVGEDPAKAFGDDAIRRNTLESAFAMLIEAYDTSAQDHASFGEALSAQVSQDLKNLEQKKDGTRKKYDEECLEIESYRQKQSRAADDKHADRAAKQYDSQKAEMQNSKNTFIVSIAVANKAKDTFYHVDLPALENQFQEIQASLTASLTRILRSHQHLQSTALEGLKYKMTLVDNSLSAFDAAKDQALFVEYNKRAGFSVPGDWDWEPCAGFYETGVISVEPTPKVYLQNKLAKAQSKLDEVRALEKTKERDANQLRQLVSSYQANPKLGDVDDVMNDYLDAAHTHMQWRAIGLALEAEMATILGALGDDTGAQQPHNFKSSSFSIPTPCGFCKSSIWGLSKQGKTCKACGLSVHAKCELKVPAECSGATGGRRAPPARNVPSTMREGGNAIPMRQVSGHGAGSALSVTVPEGKVSTPTPSAFNLPSASAFNQPAFPRATIMFDFVASSPFEMNVVEGQAVEVVEEDDGSGWIKVGNPRSGEKGLVPASYVQMDGAHEDASAPPPTVNRGSRPQGSGKFVKGVYEYTAQGDDEISVQVGRRIELTAAGMSYGDGWAEGIDESGKKGIFPSNYVEPM</sequence>
<evidence type="ECO:0000256" key="1">
    <source>
        <dbReference type="ARBA" id="ARBA00022443"/>
    </source>
</evidence>
<dbReference type="InterPro" id="IPR036028">
    <property type="entry name" value="SH3-like_dom_sf"/>
</dbReference>
<organism evidence="11 12">
    <name type="scientific">Tulasnella calospora MUT 4182</name>
    <dbReference type="NCBI Taxonomy" id="1051891"/>
    <lineage>
        <taxon>Eukaryota</taxon>
        <taxon>Fungi</taxon>
        <taxon>Dikarya</taxon>
        <taxon>Basidiomycota</taxon>
        <taxon>Agaricomycotina</taxon>
        <taxon>Agaricomycetes</taxon>
        <taxon>Cantharellales</taxon>
        <taxon>Tulasnellaceae</taxon>
        <taxon>Tulasnella</taxon>
    </lineage>
</organism>
<evidence type="ECO:0000259" key="9">
    <source>
        <dbReference type="PROSITE" id="PS50081"/>
    </source>
</evidence>
<dbReference type="SUPFAM" id="SSF57889">
    <property type="entry name" value="Cysteine-rich domain"/>
    <property type="match status" value="1"/>
</dbReference>
<dbReference type="InterPro" id="IPR002219">
    <property type="entry name" value="PKC_DAG/PE"/>
</dbReference>
<reference evidence="12" key="2">
    <citation type="submission" date="2015-01" db="EMBL/GenBank/DDBJ databases">
        <title>Evolutionary Origins and Diversification of the Mycorrhizal Mutualists.</title>
        <authorList>
            <consortium name="DOE Joint Genome Institute"/>
            <consortium name="Mycorrhizal Genomics Consortium"/>
            <person name="Kohler A."/>
            <person name="Kuo A."/>
            <person name="Nagy L.G."/>
            <person name="Floudas D."/>
            <person name="Copeland A."/>
            <person name="Barry K.W."/>
            <person name="Cichocki N."/>
            <person name="Veneault-Fourrey C."/>
            <person name="LaButti K."/>
            <person name="Lindquist E.A."/>
            <person name="Lipzen A."/>
            <person name="Lundell T."/>
            <person name="Morin E."/>
            <person name="Murat C."/>
            <person name="Riley R."/>
            <person name="Ohm R."/>
            <person name="Sun H."/>
            <person name="Tunlid A."/>
            <person name="Henrissat B."/>
            <person name="Grigoriev I.V."/>
            <person name="Hibbett D.S."/>
            <person name="Martin F."/>
        </authorList>
    </citation>
    <scope>NUCLEOTIDE SEQUENCE [LARGE SCALE GENOMIC DNA]</scope>
    <source>
        <strain evidence="12">MUT 4182</strain>
    </source>
</reference>